<name>A0ABR7L328_9PSEU</name>
<evidence type="ECO:0000256" key="2">
    <source>
        <dbReference type="SAM" id="Phobius"/>
    </source>
</evidence>
<keyword evidence="4" id="KW-1185">Reference proteome</keyword>
<dbReference type="EMBL" id="JABVED010000003">
    <property type="protein sequence ID" value="MBC6447091.1"/>
    <property type="molecule type" value="Genomic_DNA"/>
</dbReference>
<protein>
    <submittedName>
        <fullName evidence="3">Uncharacterized protein</fullName>
    </submittedName>
</protein>
<evidence type="ECO:0000313" key="3">
    <source>
        <dbReference type="EMBL" id="MBC6447091.1"/>
    </source>
</evidence>
<reference evidence="3 4" key="1">
    <citation type="submission" date="2020-06" db="EMBL/GenBank/DDBJ databases">
        <title>Actinokineospora xiongansis sp. nov., isolated from soil of Baiyangdian.</title>
        <authorList>
            <person name="Zhang X."/>
        </authorList>
    </citation>
    <scope>NUCLEOTIDE SEQUENCE [LARGE SCALE GENOMIC DNA]</scope>
    <source>
        <strain evidence="3 4">HBU206404</strain>
    </source>
</reference>
<gene>
    <name evidence="3" type="ORF">GPZ80_07890</name>
</gene>
<keyword evidence="2" id="KW-0812">Transmembrane</keyword>
<dbReference type="RefSeq" id="WP_187219531.1">
    <property type="nucleotide sequence ID" value="NZ_JABVED010000003.1"/>
</dbReference>
<feature type="transmembrane region" description="Helical" evidence="2">
    <location>
        <begin position="35"/>
        <end position="58"/>
    </location>
</feature>
<evidence type="ECO:0000256" key="1">
    <source>
        <dbReference type="SAM" id="MobiDB-lite"/>
    </source>
</evidence>
<feature type="compositionally biased region" description="Polar residues" evidence="1">
    <location>
        <begin position="14"/>
        <end position="25"/>
    </location>
</feature>
<proteinExistence type="predicted"/>
<evidence type="ECO:0000313" key="4">
    <source>
        <dbReference type="Proteomes" id="UP000734823"/>
    </source>
</evidence>
<feature type="region of interest" description="Disordered" evidence="1">
    <location>
        <begin position="1"/>
        <end position="25"/>
    </location>
</feature>
<organism evidence="3 4">
    <name type="scientific">Actinokineospora xionganensis</name>
    <dbReference type="NCBI Taxonomy" id="2684470"/>
    <lineage>
        <taxon>Bacteria</taxon>
        <taxon>Bacillati</taxon>
        <taxon>Actinomycetota</taxon>
        <taxon>Actinomycetes</taxon>
        <taxon>Pseudonocardiales</taxon>
        <taxon>Pseudonocardiaceae</taxon>
        <taxon>Actinokineospora</taxon>
    </lineage>
</organism>
<accession>A0ABR7L328</accession>
<dbReference type="Proteomes" id="UP000734823">
    <property type="component" value="Unassembled WGS sequence"/>
</dbReference>
<keyword evidence="2" id="KW-1133">Transmembrane helix</keyword>
<sequence>MGRRDEGHGHWGTPPNQGGWQQTPVRQPRSARSMLLWLVMVAVFVLFVLGLAALLPLAI</sequence>
<keyword evidence="2" id="KW-0472">Membrane</keyword>
<comment type="caution">
    <text evidence="3">The sequence shown here is derived from an EMBL/GenBank/DDBJ whole genome shotgun (WGS) entry which is preliminary data.</text>
</comment>